<evidence type="ECO:0000256" key="4">
    <source>
        <dbReference type="ARBA" id="ARBA00022679"/>
    </source>
</evidence>
<geneLocation type="plasmid" evidence="10 11">
    <name>p49</name>
</geneLocation>
<sequence length="234" mass="26914">MKAFDFTSMDRAFSSASKTSRPLDLSRRNSFYGRFGKRCFDLALALTLLPLFLPLIALVWALTRLEDRGPGFYSQKRIGLNGKIFNCWKIRTMVINAEQALQDLCDSDPEVAREWHENQKLAKDPRITRIGGFLRSSSLDELPQIWNVITGDMSFIGPRPFMTSQEHLYRQAGGESYFKVRPGITGNWQVEGRGQTTFVERISYDDSYLETLSFRRDMSLIWRTIAVIVNRTGH</sequence>
<dbReference type="OrthoDB" id="9808602at2"/>
<comment type="similarity">
    <text evidence="2">Belongs to the bacterial sugar transferase family.</text>
</comment>
<keyword evidence="11" id="KW-1185">Reference proteome</keyword>
<evidence type="ECO:0000256" key="3">
    <source>
        <dbReference type="ARBA" id="ARBA00022475"/>
    </source>
</evidence>
<evidence type="ECO:0000256" key="5">
    <source>
        <dbReference type="ARBA" id="ARBA00022692"/>
    </source>
</evidence>
<evidence type="ECO:0000256" key="7">
    <source>
        <dbReference type="ARBA" id="ARBA00023136"/>
    </source>
</evidence>
<keyword evidence="10" id="KW-0614">Plasmid</keyword>
<dbReference type="Pfam" id="PF02397">
    <property type="entry name" value="Bac_transf"/>
    <property type="match status" value="1"/>
</dbReference>
<keyword evidence="8" id="KW-0270">Exopolysaccharide synthesis</keyword>
<evidence type="ECO:0000313" key="10">
    <source>
        <dbReference type="EMBL" id="QPM92552.1"/>
    </source>
</evidence>
<evidence type="ECO:0000259" key="9">
    <source>
        <dbReference type="Pfam" id="PF02397"/>
    </source>
</evidence>
<dbReference type="EMBL" id="CP060439">
    <property type="protein sequence ID" value="QPM92552.1"/>
    <property type="molecule type" value="Genomic_DNA"/>
</dbReference>
<feature type="domain" description="Bacterial sugar transferase" evidence="9">
    <location>
        <begin position="37"/>
        <end position="229"/>
    </location>
</feature>
<evidence type="ECO:0000256" key="8">
    <source>
        <dbReference type="ARBA" id="ARBA00023169"/>
    </source>
</evidence>
<name>A0A418SDL6_9RHOB</name>
<keyword evidence="4 10" id="KW-0808">Transferase</keyword>
<dbReference type="InterPro" id="IPR003362">
    <property type="entry name" value="Bact_transf"/>
</dbReference>
<dbReference type="Proteomes" id="UP000283786">
    <property type="component" value="Plasmid p49"/>
</dbReference>
<organism evidence="10 11">
    <name type="scientific">Pseudooceanicola algae</name>
    <dbReference type="NCBI Taxonomy" id="1537215"/>
    <lineage>
        <taxon>Bacteria</taxon>
        <taxon>Pseudomonadati</taxon>
        <taxon>Pseudomonadota</taxon>
        <taxon>Alphaproteobacteria</taxon>
        <taxon>Rhodobacterales</taxon>
        <taxon>Paracoccaceae</taxon>
        <taxon>Pseudooceanicola</taxon>
    </lineage>
</organism>
<evidence type="ECO:0000256" key="1">
    <source>
        <dbReference type="ARBA" id="ARBA00004236"/>
    </source>
</evidence>
<dbReference type="GO" id="GO:0102334">
    <property type="term" value="F:N,N'-diacetylbacilliosaminyl-1-phosphate transferase activity"/>
    <property type="evidence" value="ECO:0007669"/>
    <property type="project" value="UniProtKB-EC"/>
</dbReference>
<keyword evidence="5" id="KW-0812">Transmembrane</keyword>
<proteinExistence type="inferred from homology"/>
<reference evidence="10 11" key="1">
    <citation type="submission" date="2020-08" db="EMBL/GenBank/DDBJ databases">
        <title>Genome sequence of Rhodobacteraceae bacterium Lw-13e.</title>
        <authorList>
            <person name="Poehlein A."/>
            <person name="Wolter L."/>
            <person name="Daniel R."/>
            <person name="Brinkhoff T."/>
        </authorList>
    </citation>
    <scope>NUCLEOTIDE SEQUENCE [LARGE SCALE GENOMIC DNA]</scope>
    <source>
        <strain evidence="10 11">Lw-13e</strain>
        <plasmid evidence="10 11">p49</plasmid>
    </source>
</reference>
<evidence type="ECO:0000256" key="6">
    <source>
        <dbReference type="ARBA" id="ARBA00022989"/>
    </source>
</evidence>
<keyword evidence="6" id="KW-1133">Transmembrane helix</keyword>
<protein>
    <submittedName>
        <fullName evidence="10">Undecaprenyl phosphate N,N'-diacetylbacillosamine 1-phosphate transferase</fullName>
        <ecNumber evidence="10">2.7.8.36</ecNumber>
    </submittedName>
</protein>
<dbReference type="PANTHER" id="PTHR30576:SF4">
    <property type="entry name" value="UNDECAPRENYL-PHOSPHATE GALACTOSE PHOSPHOTRANSFERASE"/>
    <property type="match status" value="1"/>
</dbReference>
<keyword evidence="3" id="KW-1003">Cell membrane</keyword>
<comment type="subcellular location">
    <subcellularLocation>
        <location evidence="1">Cell membrane</location>
    </subcellularLocation>
</comment>
<dbReference type="GO" id="GO:0000271">
    <property type="term" value="P:polysaccharide biosynthetic process"/>
    <property type="evidence" value="ECO:0007669"/>
    <property type="project" value="UniProtKB-KW"/>
</dbReference>
<accession>A0A418SDL6</accession>
<gene>
    <name evidence="10" type="primary">pglC</name>
    <name evidence="10" type="ORF">PSAL_038160</name>
</gene>
<dbReference type="EC" id="2.7.8.36" evidence="10"/>
<dbReference type="KEGG" id="palw:PSAL_038160"/>
<evidence type="ECO:0000313" key="11">
    <source>
        <dbReference type="Proteomes" id="UP000283786"/>
    </source>
</evidence>
<dbReference type="GO" id="GO:0005886">
    <property type="term" value="C:plasma membrane"/>
    <property type="evidence" value="ECO:0007669"/>
    <property type="project" value="UniProtKB-SubCell"/>
</dbReference>
<dbReference type="AlphaFoldDB" id="A0A418SDL6"/>
<evidence type="ECO:0000256" key="2">
    <source>
        <dbReference type="ARBA" id="ARBA00006464"/>
    </source>
</evidence>
<dbReference type="PANTHER" id="PTHR30576">
    <property type="entry name" value="COLANIC BIOSYNTHESIS UDP-GLUCOSE LIPID CARRIER TRANSFERASE"/>
    <property type="match status" value="1"/>
</dbReference>
<keyword evidence="7" id="KW-0472">Membrane</keyword>